<gene>
    <name evidence="1" type="ORF">C5S46_01015</name>
</gene>
<sequence length="117" mass="12699">MSKNSGAMRGVNPKAMNKMMKQMGINSDEIDNVEQVIIRTQDTDIIFDDANVTKVEAPGMLTYQIVGNPREVPREIPIPQEDVNLVAGQTGKSQDEARATLKETGGDLAEAILKLGS</sequence>
<evidence type="ECO:0000313" key="2">
    <source>
        <dbReference type="Proteomes" id="UP000315423"/>
    </source>
</evidence>
<comment type="caution">
    <text evidence="1">The sequence shown here is derived from an EMBL/GenBank/DDBJ whole genome shotgun (WGS) entry which is preliminary data.</text>
</comment>
<name>A0AC61SD31_9EURY</name>
<protein>
    <submittedName>
        <fullName evidence="1">Nascent polypeptide-associated complex protein</fullName>
    </submittedName>
</protein>
<reference evidence="1" key="1">
    <citation type="submission" date="2018-09" db="EMBL/GenBank/DDBJ databases">
        <title>A genomic encyclopedia of anaerobic methanotrophic archaea.</title>
        <authorList>
            <person name="Skennerton C.T."/>
            <person name="Chadwick G.L."/>
            <person name="Laso-Perez R."/>
            <person name="Leu A.O."/>
            <person name="Speth D.R."/>
            <person name="Yu H."/>
            <person name="Morgan-Lang C."/>
            <person name="Hatzenpichler R."/>
            <person name="Goudeau D."/>
            <person name="Malmstrom R."/>
            <person name="Woyke T."/>
            <person name="Hallam S."/>
            <person name="Tyson G.W."/>
            <person name="Wegener G."/>
            <person name="Boetius A."/>
            <person name="Orphan V.J."/>
        </authorList>
    </citation>
    <scope>NUCLEOTIDE SEQUENCE</scope>
    <source>
        <strain evidence="1">CONS3730D10UFb2</strain>
    </source>
</reference>
<evidence type="ECO:0000313" key="1">
    <source>
        <dbReference type="EMBL" id="TKY92375.1"/>
    </source>
</evidence>
<accession>A0AC61SD31</accession>
<dbReference type="EMBL" id="QYBA01000033">
    <property type="protein sequence ID" value="TKY92375.1"/>
    <property type="molecule type" value="Genomic_DNA"/>
</dbReference>
<organism evidence="1 2">
    <name type="scientific">Candidatus Methanomarinus sp</name>
    <dbReference type="NCBI Taxonomy" id="3386244"/>
    <lineage>
        <taxon>Archaea</taxon>
        <taxon>Methanobacteriati</taxon>
        <taxon>Methanobacteriota</taxon>
        <taxon>Stenosarchaea group</taxon>
        <taxon>Methanomicrobia</taxon>
        <taxon>Methanosarcinales</taxon>
        <taxon>ANME-2 cluster</taxon>
        <taxon>Candidatus Methanocomedenaceae</taxon>
        <taxon>Candidatus Methanomarinus</taxon>
    </lineage>
</organism>
<proteinExistence type="predicted"/>
<dbReference type="Proteomes" id="UP000315423">
    <property type="component" value="Unassembled WGS sequence"/>
</dbReference>